<evidence type="ECO:0000313" key="1">
    <source>
        <dbReference type="EMBL" id="GAL16504.1"/>
    </source>
</evidence>
<proteinExistence type="predicted"/>
<accession>A0A090RQP6</accession>
<organism evidence="1 2">
    <name type="scientific">Vibrio maritimus</name>
    <dbReference type="NCBI Taxonomy" id="990268"/>
    <lineage>
        <taxon>Bacteria</taxon>
        <taxon>Pseudomonadati</taxon>
        <taxon>Pseudomonadota</taxon>
        <taxon>Gammaproteobacteria</taxon>
        <taxon>Vibrionales</taxon>
        <taxon>Vibrionaceae</taxon>
        <taxon>Vibrio</taxon>
    </lineage>
</organism>
<evidence type="ECO:0008006" key="3">
    <source>
        <dbReference type="Google" id="ProtNLM"/>
    </source>
</evidence>
<dbReference type="EMBL" id="BBMR01000001">
    <property type="protein sequence ID" value="GAL16504.1"/>
    <property type="molecule type" value="Genomic_DNA"/>
</dbReference>
<dbReference type="STRING" id="990268.JCM19235_5053"/>
<gene>
    <name evidence="1" type="ORF">JCM19235_5053</name>
</gene>
<sequence length="92" mass="9806">MDISDLLPAHDNIGDLLSNISVSVTDDPADETDTATTVISVTNNGEQTDITLEGIGWNELGISDASVISDPSNHQTELLNQLDTMNVIKIDP</sequence>
<evidence type="ECO:0000313" key="2">
    <source>
        <dbReference type="Proteomes" id="UP000029228"/>
    </source>
</evidence>
<comment type="caution">
    <text evidence="1">The sequence shown here is derived from an EMBL/GenBank/DDBJ whole genome shotgun (WGS) entry which is preliminary data.</text>
</comment>
<dbReference type="Proteomes" id="UP000029228">
    <property type="component" value="Unassembled WGS sequence"/>
</dbReference>
<keyword evidence="2" id="KW-1185">Reference proteome</keyword>
<dbReference type="AlphaFoldDB" id="A0A090RQP6"/>
<protein>
    <recommendedName>
        <fullName evidence="3">T1SS secreted agglutinin RTX</fullName>
    </recommendedName>
</protein>
<reference evidence="1 2" key="1">
    <citation type="submission" date="2014-09" db="EMBL/GenBank/DDBJ databases">
        <title>Vibrio maritimus JCM 19235. (C45) whole genome shotgun sequence.</title>
        <authorList>
            <person name="Sawabe T."/>
            <person name="Meirelles P."/>
            <person name="Nakanishi M."/>
            <person name="Sayaka M."/>
            <person name="Hattori M."/>
            <person name="Ohkuma M."/>
        </authorList>
    </citation>
    <scope>NUCLEOTIDE SEQUENCE [LARGE SCALE GENOMIC DNA]</scope>
    <source>
        <strain evidence="2">JCM19235</strain>
    </source>
</reference>
<name>A0A090RQP6_9VIBR</name>